<accession>A0A835CMS6</accession>
<dbReference type="PROSITE" id="PS00028">
    <property type="entry name" value="ZINC_FINGER_C2H2_1"/>
    <property type="match status" value="1"/>
</dbReference>
<evidence type="ECO:0000259" key="2">
    <source>
        <dbReference type="PROSITE" id="PS50157"/>
    </source>
</evidence>
<dbReference type="InterPro" id="IPR013087">
    <property type="entry name" value="Znf_C2H2_type"/>
</dbReference>
<dbReference type="Proteomes" id="UP000639338">
    <property type="component" value="Unassembled WGS sequence"/>
</dbReference>
<dbReference type="GO" id="GO:0008270">
    <property type="term" value="F:zinc ion binding"/>
    <property type="evidence" value="ECO:0007669"/>
    <property type="project" value="UniProtKB-KW"/>
</dbReference>
<keyword evidence="1" id="KW-0479">Metal-binding</keyword>
<dbReference type="AlphaFoldDB" id="A0A835CMS6"/>
<dbReference type="EMBL" id="JACMRX010000006">
    <property type="protein sequence ID" value="KAF7987378.1"/>
    <property type="molecule type" value="Genomic_DNA"/>
</dbReference>
<dbReference type="PROSITE" id="PS50157">
    <property type="entry name" value="ZINC_FINGER_C2H2_2"/>
    <property type="match status" value="1"/>
</dbReference>
<feature type="domain" description="C2H2-type" evidence="2">
    <location>
        <begin position="44"/>
        <end position="71"/>
    </location>
</feature>
<keyword evidence="1" id="KW-0863">Zinc-finger</keyword>
<proteinExistence type="predicted"/>
<sequence>MGKYNLRCNRVVSEKLLQKDFIYDSTILPKKKNNHPRETRVLHFKCNFCNEPIATRMSLSTHVKSHCREYCRICFWVVQDDESIDEHKNKQHNTDLK</sequence>
<evidence type="ECO:0000256" key="1">
    <source>
        <dbReference type="PROSITE-ProRule" id="PRU00042"/>
    </source>
</evidence>
<protein>
    <recommendedName>
        <fullName evidence="2">C2H2-type domain-containing protein</fullName>
    </recommendedName>
</protein>
<keyword evidence="1" id="KW-0862">Zinc</keyword>
<evidence type="ECO:0000313" key="3">
    <source>
        <dbReference type="EMBL" id="KAF7987378.1"/>
    </source>
</evidence>
<dbReference type="SMART" id="SM00355">
    <property type="entry name" value="ZnF_C2H2"/>
    <property type="match status" value="2"/>
</dbReference>
<evidence type="ECO:0000313" key="4">
    <source>
        <dbReference type="Proteomes" id="UP000639338"/>
    </source>
</evidence>
<gene>
    <name evidence="3" type="ORF">HCN44_003140</name>
</gene>
<dbReference type="OrthoDB" id="8054813at2759"/>
<reference evidence="3 4" key="1">
    <citation type="submission" date="2020-08" db="EMBL/GenBank/DDBJ databases">
        <title>Aphidius gifuensis genome sequencing and assembly.</title>
        <authorList>
            <person name="Du Z."/>
        </authorList>
    </citation>
    <scope>NUCLEOTIDE SEQUENCE [LARGE SCALE GENOMIC DNA]</scope>
    <source>
        <strain evidence="3">YNYX2018</strain>
        <tissue evidence="3">Adults</tissue>
    </source>
</reference>
<comment type="caution">
    <text evidence="3">The sequence shown here is derived from an EMBL/GenBank/DDBJ whole genome shotgun (WGS) entry which is preliminary data.</text>
</comment>
<keyword evidence="4" id="KW-1185">Reference proteome</keyword>
<name>A0A835CMS6_APHGI</name>
<organism evidence="3 4">
    <name type="scientific">Aphidius gifuensis</name>
    <name type="common">Parasitoid wasp</name>
    <dbReference type="NCBI Taxonomy" id="684658"/>
    <lineage>
        <taxon>Eukaryota</taxon>
        <taxon>Metazoa</taxon>
        <taxon>Ecdysozoa</taxon>
        <taxon>Arthropoda</taxon>
        <taxon>Hexapoda</taxon>
        <taxon>Insecta</taxon>
        <taxon>Pterygota</taxon>
        <taxon>Neoptera</taxon>
        <taxon>Endopterygota</taxon>
        <taxon>Hymenoptera</taxon>
        <taxon>Apocrita</taxon>
        <taxon>Ichneumonoidea</taxon>
        <taxon>Braconidae</taxon>
        <taxon>Aphidiinae</taxon>
        <taxon>Aphidius</taxon>
    </lineage>
</organism>